<dbReference type="InterPro" id="IPR052048">
    <property type="entry name" value="ST_Response_Regulator"/>
</dbReference>
<reference evidence="3" key="1">
    <citation type="submission" date="2019-10" db="EMBL/GenBank/DDBJ databases">
        <title>Description of Paenibacillus glebae sp. nov.</title>
        <authorList>
            <person name="Carlier A."/>
            <person name="Qi S."/>
        </authorList>
    </citation>
    <scope>NUCLEOTIDE SEQUENCE</scope>
    <source>
        <strain evidence="3">LMG 31456</strain>
    </source>
</reference>
<comment type="caution">
    <text evidence="3">The sequence shown here is derived from an EMBL/GenBank/DDBJ whole genome shotgun (WGS) entry which is preliminary data.</text>
</comment>
<dbReference type="AlphaFoldDB" id="A0A972K1F5"/>
<accession>A0A972K1F5</accession>
<dbReference type="SMART" id="SM00448">
    <property type="entry name" value="REC"/>
    <property type="match status" value="1"/>
</dbReference>
<dbReference type="Gene3D" id="3.40.50.2300">
    <property type="match status" value="1"/>
</dbReference>
<proteinExistence type="predicted"/>
<dbReference type="InterPro" id="IPR011006">
    <property type="entry name" value="CheY-like_superfamily"/>
</dbReference>
<evidence type="ECO:0000259" key="2">
    <source>
        <dbReference type="PROSITE" id="PS50110"/>
    </source>
</evidence>
<evidence type="ECO:0000313" key="3">
    <source>
        <dbReference type="EMBL" id="NOU92722.1"/>
    </source>
</evidence>
<dbReference type="PROSITE" id="PS50110">
    <property type="entry name" value="RESPONSE_REGULATORY"/>
    <property type="match status" value="1"/>
</dbReference>
<sequence>MIMYDLKILLCDDSLLVRKKLKGALAEQGFTQLFEAADGEEAVAFCQTDTPDLVLLDIVMPKKDGIEALQEIKQINPSIHVVIASSVGTQSNLIKAIKLGANNFLQKPVTIEAIVDITQKIVDERGER</sequence>
<feature type="modified residue" description="4-aspartylphosphate" evidence="1">
    <location>
        <position position="57"/>
    </location>
</feature>
<organism evidence="3 4">
    <name type="scientific">Paenibacillus foliorum</name>
    <dbReference type="NCBI Taxonomy" id="2654974"/>
    <lineage>
        <taxon>Bacteria</taxon>
        <taxon>Bacillati</taxon>
        <taxon>Bacillota</taxon>
        <taxon>Bacilli</taxon>
        <taxon>Bacillales</taxon>
        <taxon>Paenibacillaceae</taxon>
        <taxon>Paenibacillus</taxon>
    </lineage>
</organism>
<evidence type="ECO:0000256" key="1">
    <source>
        <dbReference type="PROSITE-ProRule" id="PRU00169"/>
    </source>
</evidence>
<protein>
    <submittedName>
        <fullName evidence="3">Response regulator</fullName>
    </submittedName>
</protein>
<dbReference type="EMBL" id="WHOD01000022">
    <property type="protein sequence ID" value="NOU92722.1"/>
    <property type="molecule type" value="Genomic_DNA"/>
</dbReference>
<dbReference type="SUPFAM" id="SSF52172">
    <property type="entry name" value="CheY-like"/>
    <property type="match status" value="1"/>
</dbReference>
<keyword evidence="4" id="KW-1185">Reference proteome</keyword>
<evidence type="ECO:0000313" key="4">
    <source>
        <dbReference type="Proteomes" id="UP000641588"/>
    </source>
</evidence>
<dbReference type="PANTHER" id="PTHR43228:SF1">
    <property type="entry name" value="TWO-COMPONENT RESPONSE REGULATOR ARR22"/>
    <property type="match status" value="1"/>
</dbReference>
<dbReference type="PANTHER" id="PTHR43228">
    <property type="entry name" value="TWO-COMPONENT RESPONSE REGULATOR"/>
    <property type="match status" value="1"/>
</dbReference>
<dbReference type="GO" id="GO:0000160">
    <property type="term" value="P:phosphorelay signal transduction system"/>
    <property type="evidence" value="ECO:0007669"/>
    <property type="project" value="InterPro"/>
</dbReference>
<dbReference type="InterPro" id="IPR001789">
    <property type="entry name" value="Sig_transdc_resp-reg_receiver"/>
</dbReference>
<feature type="domain" description="Response regulatory" evidence="2">
    <location>
        <begin position="7"/>
        <end position="122"/>
    </location>
</feature>
<keyword evidence="1" id="KW-0597">Phosphoprotein</keyword>
<dbReference type="Proteomes" id="UP000641588">
    <property type="component" value="Unassembled WGS sequence"/>
</dbReference>
<dbReference type="Pfam" id="PF00072">
    <property type="entry name" value="Response_reg"/>
    <property type="match status" value="1"/>
</dbReference>
<name>A0A972K1F5_9BACL</name>
<gene>
    <name evidence="3" type="ORF">GC093_05695</name>
</gene>